<dbReference type="SMART" id="SM00342">
    <property type="entry name" value="HTH_ARAC"/>
    <property type="match status" value="1"/>
</dbReference>
<organism evidence="5 6">
    <name type="scientific">Sediminispirochaeta smaragdinae (strain DSM 11293 / JCM 15392 / SEBR 4228)</name>
    <name type="common">Spirochaeta smaragdinae</name>
    <dbReference type="NCBI Taxonomy" id="573413"/>
    <lineage>
        <taxon>Bacteria</taxon>
        <taxon>Pseudomonadati</taxon>
        <taxon>Spirochaetota</taxon>
        <taxon>Spirochaetia</taxon>
        <taxon>Spirochaetales</taxon>
        <taxon>Spirochaetaceae</taxon>
        <taxon>Sediminispirochaeta</taxon>
    </lineage>
</organism>
<dbReference type="Gene3D" id="1.10.10.60">
    <property type="entry name" value="Homeodomain-like"/>
    <property type="match status" value="2"/>
</dbReference>
<keyword evidence="3" id="KW-0804">Transcription</keyword>
<dbReference type="SUPFAM" id="SSF46689">
    <property type="entry name" value="Homeodomain-like"/>
    <property type="match status" value="2"/>
</dbReference>
<dbReference type="InterPro" id="IPR009057">
    <property type="entry name" value="Homeodomain-like_sf"/>
</dbReference>
<sequence length="292" mass="33783">MTGYECICEAINIFETSLRNAGRREIVRTVSQLAELTGYSIYHFTRLFFAVTGYSPKEYMAGRIFSEAAQKIVESDFSLKSIARDFGFDEYETFSRGFKRVFGMPPRSVRRSHFLPAGYLKRVMPEFERGTGNLLSDQPEIVAMDAYYLTGLPFYIEAGTTSFHKQWAIFMNVQEQVSGRSLPELYCQYSSWSDNESVHGLSILCAIETVGDVQQKPFFYSRRVPSASYLRFRHNSEVSDLWATYTYIYHDWFASHEIKPVGSWECQRYVDEGETIEICIPIALHEKDCRLE</sequence>
<evidence type="ECO:0000256" key="3">
    <source>
        <dbReference type="ARBA" id="ARBA00023163"/>
    </source>
</evidence>
<dbReference type="Pfam" id="PF06445">
    <property type="entry name" value="GyrI-like"/>
    <property type="match status" value="1"/>
</dbReference>
<dbReference type="eggNOG" id="COG2207">
    <property type="taxonomic scope" value="Bacteria"/>
</dbReference>
<dbReference type="InterPro" id="IPR050959">
    <property type="entry name" value="MarA-like"/>
</dbReference>
<dbReference type="InterPro" id="IPR029442">
    <property type="entry name" value="GyrI-like"/>
</dbReference>
<dbReference type="HOGENOM" id="CLU_000445_81_1_12"/>
<dbReference type="Proteomes" id="UP000002318">
    <property type="component" value="Chromosome"/>
</dbReference>
<dbReference type="eggNOG" id="COG3708">
    <property type="taxonomic scope" value="Bacteria"/>
</dbReference>
<evidence type="ECO:0000313" key="5">
    <source>
        <dbReference type="EMBL" id="ADK83297.1"/>
    </source>
</evidence>
<dbReference type="InterPro" id="IPR011256">
    <property type="entry name" value="Reg_factor_effector_dom_sf"/>
</dbReference>
<keyword evidence="1" id="KW-0805">Transcription regulation</keyword>
<feature type="domain" description="HTH araC/xylS-type" evidence="4">
    <location>
        <begin position="8"/>
        <end position="112"/>
    </location>
</feature>
<proteinExistence type="predicted"/>
<dbReference type="RefSeq" id="WP_013256753.1">
    <property type="nucleotide sequence ID" value="NC_014364.1"/>
</dbReference>
<dbReference type="Gene3D" id="3.20.80.10">
    <property type="entry name" value="Regulatory factor, effector binding domain"/>
    <property type="match status" value="1"/>
</dbReference>
<dbReference type="PANTHER" id="PTHR47504">
    <property type="entry name" value="RIGHT ORIGIN-BINDING PROTEIN"/>
    <property type="match status" value="1"/>
</dbReference>
<evidence type="ECO:0000256" key="1">
    <source>
        <dbReference type="ARBA" id="ARBA00023015"/>
    </source>
</evidence>
<protein>
    <submittedName>
        <fullName evidence="5">Transcriptional regulator, AraC family</fullName>
    </submittedName>
</protein>
<dbReference type="PANTHER" id="PTHR47504:SF5">
    <property type="entry name" value="RIGHT ORIGIN-BINDING PROTEIN"/>
    <property type="match status" value="1"/>
</dbReference>
<reference evidence="5 6" key="1">
    <citation type="journal article" date="2010" name="Stand. Genomic Sci.">
        <title>Complete genome sequence of Spirochaeta smaragdinae type strain (SEBR 4228).</title>
        <authorList>
            <person name="Mavromatis K."/>
            <person name="Yasawong M."/>
            <person name="Chertkov O."/>
            <person name="Lapidus A."/>
            <person name="Lucas S."/>
            <person name="Nolan M."/>
            <person name="Del Rio T.G."/>
            <person name="Tice H."/>
            <person name="Cheng J.F."/>
            <person name="Pitluck S."/>
            <person name="Liolios K."/>
            <person name="Ivanova N."/>
            <person name="Tapia R."/>
            <person name="Han C."/>
            <person name="Bruce D."/>
            <person name="Goodwin L."/>
            <person name="Pati A."/>
            <person name="Chen A."/>
            <person name="Palaniappan K."/>
            <person name="Land M."/>
            <person name="Hauser L."/>
            <person name="Chang Y.J."/>
            <person name="Jeffries C.D."/>
            <person name="Detter J.C."/>
            <person name="Rohde M."/>
            <person name="Brambilla E."/>
            <person name="Spring S."/>
            <person name="Goker M."/>
            <person name="Sikorski J."/>
            <person name="Woyke T."/>
            <person name="Bristow J."/>
            <person name="Eisen J.A."/>
            <person name="Markowitz V."/>
            <person name="Hugenholtz P."/>
            <person name="Klenk H.P."/>
            <person name="Kyrpides N.C."/>
        </authorList>
    </citation>
    <scope>NUCLEOTIDE SEQUENCE [LARGE SCALE GENOMIC DNA]</scope>
    <source>
        <strain evidence="6">DSM 11293 / JCM 15392 / SEBR 4228</strain>
    </source>
</reference>
<dbReference type="GO" id="GO:0043565">
    <property type="term" value="F:sequence-specific DNA binding"/>
    <property type="evidence" value="ECO:0007669"/>
    <property type="project" value="InterPro"/>
</dbReference>
<accession>E1R9X8</accession>
<dbReference type="SUPFAM" id="SSF55136">
    <property type="entry name" value="Probable bacterial effector-binding domain"/>
    <property type="match status" value="1"/>
</dbReference>
<evidence type="ECO:0000256" key="2">
    <source>
        <dbReference type="ARBA" id="ARBA00023125"/>
    </source>
</evidence>
<dbReference type="OrthoDB" id="371112at2"/>
<evidence type="ECO:0000313" key="6">
    <source>
        <dbReference type="Proteomes" id="UP000002318"/>
    </source>
</evidence>
<dbReference type="EMBL" id="CP002116">
    <property type="protein sequence ID" value="ADK83297.1"/>
    <property type="molecule type" value="Genomic_DNA"/>
</dbReference>
<dbReference type="InterPro" id="IPR018060">
    <property type="entry name" value="HTH_AraC"/>
</dbReference>
<keyword evidence="2" id="KW-0238">DNA-binding</keyword>
<dbReference type="GO" id="GO:0003700">
    <property type="term" value="F:DNA-binding transcription factor activity"/>
    <property type="evidence" value="ECO:0007669"/>
    <property type="project" value="InterPro"/>
</dbReference>
<dbReference type="STRING" id="573413.Spirs_4223"/>
<dbReference type="AlphaFoldDB" id="E1R9X8"/>
<dbReference type="PROSITE" id="PS01124">
    <property type="entry name" value="HTH_ARAC_FAMILY_2"/>
    <property type="match status" value="1"/>
</dbReference>
<name>E1R9X8_SEDSS</name>
<keyword evidence="6" id="KW-1185">Reference proteome</keyword>
<dbReference type="KEGG" id="ssm:Spirs_4223"/>
<gene>
    <name evidence="5" type="ordered locus">Spirs_4223</name>
</gene>
<evidence type="ECO:0000259" key="4">
    <source>
        <dbReference type="PROSITE" id="PS01124"/>
    </source>
</evidence>
<dbReference type="Pfam" id="PF12833">
    <property type="entry name" value="HTH_18"/>
    <property type="match status" value="1"/>
</dbReference>